<protein>
    <submittedName>
        <fullName evidence="2">Uncharacterized protein</fullName>
    </submittedName>
</protein>
<organism evidence="2 3">
    <name type="scientific">Mycena metata</name>
    <dbReference type="NCBI Taxonomy" id="1033252"/>
    <lineage>
        <taxon>Eukaryota</taxon>
        <taxon>Fungi</taxon>
        <taxon>Dikarya</taxon>
        <taxon>Basidiomycota</taxon>
        <taxon>Agaricomycotina</taxon>
        <taxon>Agaricomycetes</taxon>
        <taxon>Agaricomycetidae</taxon>
        <taxon>Agaricales</taxon>
        <taxon>Marasmiineae</taxon>
        <taxon>Mycenaceae</taxon>
        <taxon>Mycena</taxon>
    </lineage>
</organism>
<dbReference type="Proteomes" id="UP001215598">
    <property type="component" value="Unassembled WGS sequence"/>
</dbReference>
<feature type="region of interest" description="Disordered" evidence="1">
    <location>
        <begin position="298"/>
        <end position="384"/>
    </location>
</feature>
<reference evidence="2" key="1">
    <citation type="submission" date="2023-03" db="EMBL/GenBank/DDBJ databases">
        <title>Massive genome expansion in bonnet fungi (Mycena s.s.) driven by repeated elements and novel gene families across ecological guilds.</title>
        <authorList>
            <consortium name="Lawrence Berkeley National Laboratory"/>
            <person name="Harder C.B."/>
            <person name="Miyauchi S."/>
            <person name="Viragh M."/>
            <person name="Kuo A."/>
            <person name="Thoen E."/>
            <person name="Andreopoulos B."/>
            <person name="Lu D."/>
            <person name="Skrede I."/>
            <person name="Drula E."/>
            <person name="Henrissat B."/>
            <person name="Morin E."/>
            <person name="Kohler A."/>
            <person name="Barry K."/>
            <person name="LaButti K."/>
            <person name="Morin E."/>
            <person name="Salamov A."/>
            <person name="Lipzen A."/>
            <person name="Mereny Z."/>
            <person name="Hegedus B."/>
            <person name="Baldrian P."/>
            <person name="Stursova M."/>
            <person name="Weitz H."/>
            <person name="Taylor A."/>
            <person name="Grigoriev I.V."/>
            <person name="Nagy L.G."/>
            <person name="Martin F."/>
            <person name="Kauserud H."/>
        </authorList>
    </citation>
    <scope>NUCLEOTIDE SEQUENCE</scope>
    <source>
        <strain evidence="2">CBHHK182m</strain>
    </source>
</reference>
<name>A0AAD7JSX8_9AGAR</name>
<keyword evidence="3" id="KW-1185">Reference proteome</keyword>
<feature type="compositionally biased region" description="Polar residues" evidence="1">
    <location>
        <begin position="95"/>
        <end position="104"/>
    </location>
</feature>
<gene>
    <name evidence="2" type="ORF">B0H16DRAFT_1776748</name>
</gene>
<proteinExistence type="predicted"/>
<feature type="region of interest" description="Disordered" evidence="1">
    <location>
        <begin position="88"/>
        <end position="121"/>
    </location>
</feature>
<dbReference type="EMBL" id="JARKIB010000017">
    <property type="protein sequence ID" value="KAJ7769857.1"/>
    <property type="molecule type" value="Genomic_DNA"/>
</dbReference>
<comment type="caution">
    <text evidence="2">The sequence shown here is derived from an EMBL/GenBank/DDBJ whole genome shotgun (WGS) entry which is preliminary data.</text>
</comment>
<feature type="compositionally biased region" description="Acidic residues" evidence="1">
    <location>
        <begin position="314"/>
        <end position="324"/>
    </location>
</feature>
<sequence length="424" mass="45749">MAAKTGECRAKSKDEDGLECDCTLYEEDTEQSGYCSTCYHREKAHLLSTPGATVPKLHVRSLLAGMMDGTKLGSKLFTSSSSASSSRKKIVPSLSAANRESNQGMRPPKAGSSKVKGKKNETSASTTFKVISIHVLPYGIEEALDVSPLPQFCILDTDKFKENGEKMLVIAGGNNKTPTSYQIDVAAGRGLAVFDSSKGIELDRAWTHEQLVEALMGLLPFPFAYFEQLEDEAGDGEAAWRLASAVSKKLLVLDNPAPAGKDVDFHKGNVTNGFRNWRVFIVAREPIPAKILRKWGTQLGGASGSSKKKGSKDEDSDSETESDQDSATNSPSPEKIPRTNKRRLVSKGSGDEDEPVPKKKGKGPAGKTWIRGPEGAAGGSKSKPVIDLTADEGKAVTRASSEESVFEDPLIGNPYEKDHIYEFF</sequence>
<accession>A0AAD7JSX8</accession>
<dbReference type="AlphaFoldDB" id="A0AAD7JSX8"/>
<evidence type="ECO:0000256" key="1">
    <source>
        <dbReference type="SAM" id="MobiDB-lite"/>
    </source>
</evidence>
<evidence type="ECO:0000313" key="2">
    <source>
        <dbReference type="EMBL" id="KAJ7769857.1"/>
    </source>
</evidence>
<evidence type="ECO:0000313" key="3">
    <source>
        <dbReference type="Proteomes" id="UP001215598"/>
    </source>
</evidence>